<dbReference type="Pfam" id="PF04264">
    <property type="entry name" value="YceI"/>
    <property type="match status" value="1"/>
</dbReference>
<dbReference type="SMART" id="SM00867">
    <property type="entry name" value="YceI"/>
    <property type="match status" value="1"/>
</dbReference>
<sequence>MLMNNLLAAAVAAPMVLTSASAIADTWNVNHEDSTLGFVVQQGEGTVTGTFGDWTASIEFDPEQLETAVITAQIRTPTASTGNTQLDGMLPTADFFDINEFPVAEFTAENVTLVGGNQYKADGSLIIKGISQPVELTFTLDIDGDTAKANGEASISRQAYNVGKTVKTDALADTVKVTLDLTAIR</sequence>
<feature type="chain" id="PRO_5022068529" evidence="1">
    <location>
        <begin position="25"/>
        <end position="185"/>
    </location>
</feature>
<evidence type="ECO:0000313" key="3">
    <source>
        <dbReference type="EMBL" id="TWI89588.1"/>
    </source>
</evidence>
<feature type="signal peptide" evidence="1">
    <location>
        <begin position="1"/>
        <end position="24"/>
    </location>
</feature>
<reference evidence="3 4" key="1">
    <citation type="submission" date="2019-07" db="EMBL/GenBank/DDBJ databases">
        <title>Genomic Encyclopedia of Archaeal and Bacterial Type Strains, Phase II (KMG-II): from individual species to whole genera.</title>
        <authorList>
            <person name="Goeker M."/>
        </authorList>
    </citation>
    <scope>NUCLEOTIDE SEQUENCE [LARGE SCALE GENOMIC DNA]</scope>
    <source>
        <strain evidence="3 4">ATCC BAA-252</strain>
    </source>
</reference>
<dbReference type="PANTHER" id="PTHR34406:SF1">
    <property type="entry name" value="PROTEIN YCEI"/>
    <property type="match status" value="1"/>
</dbReference>
<dbReference type="PANTHER" id="PTHR34406">
    <property type="entry name" value="PROTEIN YCEI"/>
    <property type="match status" value="1"/>
</dbReference>
<dbReference type="Proteomes" id="UP000320593">
    <property type="component" value="Unassembled WGS sequence"/>
</dbReference>
<dbReference type="RefSeq" id="WP_208995046.1">
    <property type="nucleotide sequence ID" value="NZ_SMLY01000066.1"/>
</dbReference>
<dbReference type="InterPro" id="IPR036761">
    <property type="entry name" value="TTHA0802/YceI-like_sf"/>
</dbReference>
<dbReference type="InterPro" id="IPR007372">
    <property type="entry name" value="Lipid/polyisoprenoid-bd_YceI"/>
</dbReference>
<accession>A0A562T8K6</accession>
<evidence type="ECO:0000256" key="1">
    <source>
        <dbReference type="SAM" id="SignalP"/>
    </source>
</evidence>
<feature type="domain" description="Lipid/polyisoprenoid-binding YceI-like" evidence="2">
    <location>
        <begin position="26"/>
        <end position="184"/>
    </location>
</feature>
<dbReference type="SUPFAM" id="SSF101874">
    <property type="entry name" value="YceI-like"/>
    <property type="match status" value="1"/>
</dbReference>
<protein>
    <submittedName>
        <fullName evidence="3">Polyisoprenoid-binding protein YceI</fullName>
    </submittedName>
</protein>
<comment type="caution">
    <text evidence="3">The sequence shown here is derived from an EMBL/GenBank/DDBJ whole genome shotgun (WGS) entry which is preliminary data.</text>
</comment>
<dbReference type="Gene3D" id="2.40.128.110">
    <property type="entry name" value="Lipid/polyisoprenoid-binding, YceI-like"/>
    <property type="match status" value="1"/>
</dbReference>
<keyword evidence="4" id="KW-1185">Reference proteome</keyword>
<keyword evidence="1" id="KW-0732">Signal</keyword>
<evidence type="ECO:0000259" key="2">
    <source>
        <dbReference type="SMART" id="SM00867"/>
    </source>
</evidence>
<evidence type="ECO:0000313" key="4">
    <source>
        <dbReference type="Proteomes" id="UP000320593"/>
    </source>
</evidence>
<proteinExistence type="predicted"/>
<dbReference type="AlphaFoldDB" id="A0A562T8K6"/>
<organism evidence="3 4">
    <name type="scientific">Roseibium hamelinense</name>
    <dbReference type="NCBI Taxonomy" id="150831"/>
    <lineage>
        <taxon>Bacteria</taxon>
        <taxon>Pseudomonadati</taxon>
        <taxon>Pseudomonadota</taxon>
        <taxon>Alphaproteobacteria</taxon>
        <taxon>Hyphomicrobiales</taxon>
        <taxon>Stappiaceae</taxon>
        <taxon>Roseibium</taxon>
    </lineage>
</organism>
<name>A0A562T8K6_9HYPH</name>
<gene>
    <name evidence="3" type="ORF">JM93_01792</name>
</gene>
<dbReference type="EMBL" id="VLLF01000003">
    <property type="protein sequence ID" value="TWI89588.1"/>
    <property type="molecule type" value="Genomic_DNA"/>
</dbReference>